<feature type="compositionally biased region" description="Basic and acidic residues" evidence="1">
    <location>
        <begin position="140"/>
        <end position="151"/>
    </location>
</feature>
<sequence>MLVMEHLTKDTLPDYTYDIYNQEIENHHYQIKTLISATEAVQSPALPLESIDDIHGGDGLPASVLGVRDGVADNVLEEDLQHTASLLVDETANPLNASSSSQTPNRRLRDSLDVIAKHLPVPLSSSLPQAFASLSSTGHFRSESERERKFTESSMGD</sequence>
<keyword evidence="3" id="KW-1185">Reference proteome</keyword>
<feature type="region of interest" description="Disordered" evidence="1">
    <location>
        <begin position="135"/>
        <end position="157"/>
    </location>
</feature>
<dbReference type="Proteomes" id="UP000634136">
    <property type="component" value="Unassembled WGS sequence"/>
</dbReference>
<protein>
    <submittedName>
        <fullName evidence="2">Histone H4</fullName>
    </submittedName>
</protein>
<evidence type="ECO:0000256" key="1">
    <source>
        <dbReference type="SAM" id="MobiDB-lite"/>
    </source>
</evidence>
<accession>A0A834WLP2</accession>
<dbReference type="EMBL" id="JAAIUW010000006">
    <property type="protein sequence ID" value="KAF7825438.1"/>
    <property type="molecule type" value="Genomic_DNA"/>
</dbReference>
<evidence type="ECO:0000313" key="3">
    <source>
        <dbReference type="Proteomes" id="UP000634136"/>
    </source>
</evidence>
<reference evidence="2" key="1">
    <citation type="submission" date="2020-09" db="EMBL/GenBank/DDBJ databases">
        <title>Genome-Enabled Discovery of Anthraquinone Biosynthesis in Senna tora.</title>
        <authorList>
            <person name="Kang S.-H."/>
            <person name="Pandey R.P."/>
            <person name="Lee C.-M."/>
            <person name="Sim J.-S."/>
            <person name="Jeong J.-T."/>
            <person name="Choi B.-S."/>
            <person name="Jung M."/>
            <person name="Ginzburg D."/>
            <person name="Zhao K."/>
            <person name="Won S.Y."/>
            <person name="Oh T.-J."/>
            <person name="Yu Y."/>
            <person name="Kim N.-H."/>
            <person name="Lee O.R."/>
            <person name="Lee T.-H."/>
            <person name="Bashyal P."/>
            <person name="Kim T.-S."/>
            <person name="Lee W.-H."/>
            <person name="Kawkins C."/>
            <person name="Kim C.-K."/>
            <person name="Kim J.S."/>
            <person name="Ahn B.O."/>
            <person name="Rhee S.Y."/>
            <person name="Sohng J.K."/>
        </authorList>
    </citation>
    <scope>NUCLEOTIDE SEQUENCE</scope>
    <source>
        <tissue evidence="2">Leaf</tissue>
    </source>
</reference>
<organism evidence="2 3">
    <name type="scientific">Senna tora</name>
    <dbReference type="NCBI Taxonomy" id="362788"/>
    <lineage>
        <taxon>Eukaryota</taxon>
        <taxon>Viridiplantae</taxon>
        <taxon>Streptophyta</taxon>
        <taxon>Embryophyta</taxon>
        <taxon>Tracheophyta</taxon>
        <taxon>Spermatophyta</taxon>
        <taxon>Magnoliopsida</taxon>
        <taxon>eudicotyledons</taxon>
        <taxon>Gunneridae</taxon>
        <taxon>Pentapetalae</taxon>
        <taxon>rosids</taxon>
        <taxon>fabids</taxon>
        <taxon>Fabales</taxon>
        <taxon>Fabaceae</taxon>
        <taxon>Caesalpinioideae</taxon>
        <taxon>Cassia clade</taxon>
        <taxon>Senna</taxon>
    </lineage>
</organism>
<gene>
    <name evidence="2" type="ORF">G2W53_016602</name>
</gene>
<comment type="caution">
    <text evidence="2">The sequence shown here is derived from an EMBL/GenBank/DDBJ whole genome shotgun (WGS) entry which is preliminary data.</text>
</comment>
<proteinExistence type="predicted"/>
<evidence type="ECO:0000313" key="2">
    <source>
        <dbReference type="EMBL" id="KAF7825438.1"/>
    </source>
</evidence>
<name>A0A834WLP2_9FABA</name>
<dbReference type="OrthoDB" id="1744678at2759"/>
<dbReference type="AlphaFoldDB" id="A0A834WLP2"/>